<dbReference type="EMBL" id="CP005078">
    <property type="protein sequence ID" value="AGM25664.1"/>
    <property type="molecule type" value="Genomic_DNA"/>
</dbReference>
<evidence type="ECO:0000256" key="1">
    <source>
        <dbReference type="SAM" id="MobiDB-lite"/>
    </source>
</evidence>
<feature type="chain" id="PRO_5004371269" description="DUF3761 domain-containing protein" evidence="2">
    <location>
        <begin position="21"/>
        <end position="54"/>
    </location>
</feature>
<dbReference type="Proteomes" id="UP000013963">
    <property type="component" value="Chromosome"/>
</dbReference>
<feature type="region of interest" description="Disordered" evidence="1">
    <location>
        <begin position="35"/>
        <end position="54"/>
    </location>
</feature>
<keyword evidence="4" id="KW-1185">Reference proteome</keyword>
<evidence type="ECO:0000256" key="2">
    <source>
        <dbReference type="SAM" id="SignalP"/>
    </source>
</evidence>
<evidence type="ECO:0000313" key="4">
    <source>
        <dbReference type="Proteomes" id="UP000013963"/>
    </source>
</evidence>
<proteinExistence type="predicted"/>
<dbReference type="HOGENOM" id="CLU_3048150_0_0_14"/>
<dbReference type="STRING" id="1276229.SSYRP_v1c00680"/>
<evidence type="ECO:0008006" key="5">
    <source>
        <dbReference type="Google" id="ProtNLM"/>
    </source>
</evidence>
<dbReference type="AlphaFoldDB" id="R4UCS2"/>
<protein>
    <recommendedName>
        <fullName evidence="5">DUF3761 domain-containing protein</fullName>
    </recommendedName>
</protein>
<dbReference type="KEGG" id="ssyr:SSYRP_v1c00680"/>
<sequence length="54" mass="5765">MKKYLLIASFVTMIPFSSITFTQCSCTGHNTQCKDGSWSNSSGKGTCSSHGGIK</sequence>
<reference evidence="3 4" key="1">
    <citation type="journal article" date="2013" name="Genome Biol. Evol.">
        <title>Complete genomes of two dipteran-associated spiroplasmas provided insights into the origin, dynamics, and impacts of viral invasion in spiroplasma.</title>
        <authorList>
            <person name="Ku C."/>
            <person name="Lo W.S."/>
            <person name="Chen L.L."/>
            <person name="Kuo C.H."/>
        </authorList>
    </citation>
    <scope>NUCLEOTIDE SEQUENCE [LARGE SCALE GENOMIC DNA]</scope>
    <source>
        <strain evidence="3">EA-1</strain>
    </source>
</reference>
<evidence type="ECO:0000313" key="3">
    <source>
        <dbReference type="EMBL" id="AGM25664.1"/>
    </source>
</evidence>
<feature type="signal peptide" evidence="2">
    <location>
        <begin position="1"/>
        <end position="20"/>
    </location>
</feature>
<organism evidence="3 4">
    <name type="scientific">Spiroplasma syrphidicola EA-1</name>
    <dbReference type="NCBI Taxonomy" id="1276229"/>
    <lineage>
        <taxon>Bacteria</taxon>
        <taxon>Bacillati</taxon>
        <taxon>Mycoplasmatota</taxon>
        <taxon>Mollicutes</taxon>
        <taxon>Entomoplasmatales</taxon>
        <taxon>Spiroplasmataceae</taxon>
        <taxon>Spiroplasma</taxon>
    </lineage>
</organism>
<name>R4UCS2_9MOLU</name>
<keyword evidence="2" id="KW-0732">Signal</keyword>
<accession>R4UCS2</accession>
<gene>
    <name evidence="3" type="ORF">SSYRP_v1c00680</name>
</gene>